<organism evidence="2 3">
    <name type="scientific">Mobiluncus mulieris</name>
    <dbReference type="NCBI Taxonomy" id="2052"/>
    <lineage>
        <taxon>Bacteria</taxon>
        <taxon>Bacillati</taxon>
        <taxon>Actinomycetota</taxon>
        <taxon>Actinomycetes</taxon>
        <taxon>Actinomycetales</taxon>
        <taxon>Actinomycetaceae</taxon>
        <taxon>Mobiluncus</taxon>
    </lineage>
</organism>
<evidence type="ECO:0000313" key="3">
    <source>
        <dbReference type="Proteomes" id="UP000255284"/>
    </source>
</evidence>
<reference evidence="2 3" key="1">
    <citation type="submission" date="2018-06" db="EMBL/GenBank/DDBJ databases">
        <authorList>
            <consortium name="Pathogen Informatics"/>
            <person name="Doyle S."/>
        </authorList>
    </citation>
    <scope>NUCLEOTIDE SEQUENCE [LARGE SCALE GENOMIC DNA]</scope>
    <source>
        <strain evidence="2 3">NCTC11819</strain>
    </source>
</reference>
<evidence type="ECO:0000313" key="2">
    <source>
        <dbReference type="EMBL" id="STO17498.1"/>
    </source>
</evidence>
<dbReference type="Proteomes" id="UP000255284">
    <property type="component" value="Unassembled WGS sequence"/>
</dbReference>
<dbReference type="GeneID" id="93366509"/>
<protein>
    <submittedName>
        <fullName evidence="2">Uncharacterized protein</fullName>
    </submittedName>
</protein>
<dbReference type="EMBL" id="UGGQ01000006">
    <property type="protein sequence ID" value="STO17498.1"/>
    <property type="molecule type" value="Genomic_DNA"/>
</dbReference>
<accession>A0A8G2HV46</accession>
<dbReference type="RefSeq" id="WP_255312907.1">
    <property type="nucleotide sequence ID" value="NZ_JACHMA010000001.1"/>
</dbReference>
<feature type="compositionally biased region" description="Polar residues" evidence="1">
    <location>
        <begin position="1"/>
        <end position="13"/>
    </location>
</feature>
<comment type="caution">
    <text evidence="2">The sequence shown here is derived from an EMBL/GenBank/DDBJ whole genome shotgun (WGS) entry which is preliminary data.</text>
</comment>
<feature type="region of interest" description="Disordered" evidence="1">
    <location>
        <begin position="1"/>
        <end position="24"/>
    </location>
</feature>
<dbReference type="AlphaFoldDB" id="A0A8G2HV46"/>
<sequence length="117" mass="12941">MKLSENGTGTTEARPNKIEYLPDIPPTRFRAKNLDTQYGPVKTNLQISPAGTFELPSDIEFLPGTRYSPDYKAYRIGCDTECEKHKERPFASGTAIHQIDLKAKKSPKCIAAPQDGG</sequence>
<name>A0A8G2HV46_9ACTO</name>
<evidence type="ECO:0000256" key="1">
    <source>
        <dbReference type="SAM" id="MobiDB-lite"/>
    </source>
</evidence>
<proteinExistence type="predicted"/>
<gene>
    <name evidence="2" type="ORF">NCTC11819_02092</name>
</gene>